<keyword evidence="1" id="KW-0732">Signal</keyword>
<dbReference type="Pfam" id="PF13517">
    <property type="entry name" value="FG-GAP_3"/>
    <property type="match status" value="3"/>
</dbReference>
<protein>
    <submittedName>
        <fullName evidence="3">VCBS repeat-containing protein</fullName>
    </submittedName>
</protein>
<gene>
    <name evidence="3" type="ORF">D9T17_06795</name>
</gene>
<feature type="compositionally biased region" description="Basic residues" evidence="2">
    <location>
        <begin position="1"/>
        <end position="13"/>
    </location>
</feature>
<dbReference type="Gene3D" id="2.130.10.130">
    <property type="entry name" value="Integrin alpha, N-terminal"/>
    <property type="match status" value="2"/>
</dbReference>
<dbReference type="InterPro" id="IPR028994">
    <property type="entry name" value="Integrin_alpha_N"/>
</dbReference>
<feature type="region of interest" description="Disordered" evidence="2">
    <location>
        <begin position="1"/>
        <end position="33"/>
    </location>
</feature>
<reference evidence="3 4" key="1">
    <citation type="submission" date="2018-10" db="EMBL/GenBank/DDBJ databases">
        <title>The genome of Lysobacter enzymogenes OH11.</title>
        <authorList>
            <person name="Liu F."/>
            <person name="Zhao Y."/>
            <person name="Qian G."/>
            <person name="Chen Y."/>
            <person name="Xu H."/>
        </authorList>
    </citation>
    <scope>NUCLEOTIDE SEQUENCE [LARGE SCALE GENOMIC DNA]</scope>
    <source>
        <strain evidence="3 4">OH11</strain>
    </source>
</reference>
<accession>A0A3N2RKJ9</accession>
<organism evidence="3 4">
    <name type="scientific">Lysobacter enzymogenes</name>
    <dbReference type="NCBI Taxonomy" id="69"/>
    <lineage>
        <taxon>Bacteria</taxon>
        <taxon>Pseudomonadati</taxon>
        <taxon>Pseudomonadota</taxon>
        <taxon>Gammaproteobacteria</taxon>
        <taxon>Lysobacterales</taxon>
        <taxon>Lysobacteraceae</taxon>
        <taxon>Lysobacter</taxon>
    </lineage>
</organism>
<proteinExistence type="predicted"/>
<evidence type="ECO:0000313" key="4">
    <source>
        <dbReference type="Proteomes" id="UP000275910"/>
    </source>
</evidence>
<dbReference type="AlphaFoldDB" id="A0A3N2RKJ9"/>
<dbReference type="InterPro" id="IPR013517">
    <property type="entry name" value="FG-GAP"/>
</dbReference>
<dbReference type="SUPFAM" id="SSF69318">
    <property type="entry name" value="Integrin alpha N-terminal domain"/>
    <property type="match status" value="1"/>
</dbReference>
<evidence type="ECO:0000256" key="1">
    <source>
        <dbReference type="ARBA" id="ARBA00022729"/>
    </source>
</evidence>
<evidence type="ECO:0000313" key="3">
    <source>
        <dbReference type="EMBL" id="ROU07904.1"/>
    </source>
</evidence>
<dbReference type="PANTHER" id="PTHR46580:SF4">
    <property type="entry name" value="ATP_GTP-BINDING PROTEIN"/>
    <property type="match status" value="1"/>
</dbReference>
<sequence>MSRRRLPPKGRFRRPGDWLPSARPLPGTPRMQDAMDNKAIKTLAFMAGMMPSIAAASGYTLQPLSTTQVNGAATSVVVEDFNADGRKDVAVLSTNNRQYHYISVFLQNASGGLSSPTVHTFDPARARALATTDLNHDGLKDFVVAHAEGVTLLTANGSGGFAAHTEAGQSWNLKLAVADFDHDGNVDVANIDDLSNVMVLFGDGLGGVLRRSQFGGSGTVGIDLQAGDLNGDGWSDLALTDGDSGVYVAYNDASGGFLPPSELSDRPASQLVAADIDGSGNTDLAAAGLASANLRSVFLFYQRTSGQLYLDHTLPTNATFGALSAADLDRDGKTDLFSAPFGGTVFEYYLQSSPMAWVKKTVATPDAGYDLAAGDIDGDGCTDVAIADYYQDLVLLKGHDCAP</sequence>
<evidence type="ECO:0000256" key="2">
    <source>
        <dbReference type="SAM" id="MobiDB-lite"/>
    </source>
</evidence>
<comment type="caution">
    <text evidence="3">The sequence shown here is derived from an EMBL/GenBank/DDBJ whole genome shotgun (WGS) entry which is preliminary data.</text>
</comment>
<dbReference type="EMBL" id="RCTY01000019">
    <property type="protein sequence ID" value="ROU07904.1"/>
    <property type="molecule type" value="Genomic_DNA"/>
</dbReference>
<dbReference type="Proteomes" id="UP000275910">
    <property type="component" value="Unassembled WGS sequence"/>
</dbReference>
<dbReference type="PANTHER" id="PTHR46580">
    <property type="entry name" value="SENSOR KINASE-RELATED"/>
    <property type="match status" value="1"/>
</dbReference>
<name>A0A3N2RKJ9_LYSEN</name>